<reference evidence="1 2" key="1">
    <citation type="journal article" date="2024" name="Chem. Sci.">
        <title>Discovery of megapolipeptins by genome mining of a Burkholderiales bacteria collection.</title>
        <authorList>
            <person name="Paulo B.S."/>
            <person name="Recchia M.J.J."/>
            <person name="Lee S."/>
            <person name="Fergusson C.H."/>
            <person name="Romanowski S.B."/>
            <person name="Hernandez A."/>
            <person name="Krull N."/>
            <person name="Liu D.Y."/>
            <person name="Cavanagh H."/>
            <person name="Bos A."/>
            <person name="Gray C.A."/>
            <person name="Murphy B.T."/>
            <person name="Linington R.G."/>
            <person name="Eustaquio A.S."/>
        </authorList>
    </citation>
    <scope>NUCLEOTIDE SEQUENCE [LARGE SCALE GENOMIC DNA]</scope>
    <source>
        <strain evidence="1 2">RL17-350-BIC-A</strain>
    </source>
</reference>
<proteinExistence type="predicted"/>
<keyword evidence="2" id="KW-1185">Reference proteome</keyword>
<gene>
    <name evidence="1" type="ORF">PQR57_33355</name>
</gene>
<evidence type="ECO:0000313" key="2">
    <source>
        <dbReference type="Proteomes" id="UP001629230"/>
    </source>
</evidence>
<name>A0ABW9B0Q0_9BURK</name>
<evidence type="ECO:0000313" key="1">
    <source>
        <dbReference type="EMBL" id="MFM0005870.1"/>
    </source>
</evidence>
<sequence>MGTPKHRATPVGLSLVVDNSRAAERSANRGATSGQAIHEGWFEEEVGYVGIRPSALHVVSDSNESE</sequence>
<dbReference type="RefSeq" id="WP_408180533.1">
    <property type="nucleotide sequence ID" value="NZ_JAQQEZ010000033.1"/>
</dbReference>
<comment type="caution">
    <text evidence="1">The sequence shown here is derived from an EMBL/GenBank/DDBJ whole genome shotgun (WGS) entry which is preliminary data.</text>
</comment>
<accession>A0ABW9B0Q0</accession>
<protein>
    <submittedName>
        <fullName evidence="1">Uncharacterized protein</fullName>
    </submittedName>
</protein>
<dbReference type="EMBL" id="JAQQEZ010000033">
    <property type="protein sequence ID" value="MFM0005870.1"/>
    <property type="molecule type" value="Genomic_DNA"/>
</dbReference>
<organism evidence="1 2">
    <name type="scientific">Paraburkholderia dipogonis</name>
    <dbReference type="NCBI Taxonomy" id="1211383"/>
    <lineage>
        <taxon>Bacteria</taxon>
        <taxon>Pseudomonadati</taxon>
        <taxon>Pseudomonadota</taxon>
        <taxon>Betaproteobacteria</taxon>
        <taxon>Burkholderiales</taxon>
        <taxon>Burkholderiaceae</taxon>
        <taxon>Paraburkholderia</taxon>
    </lineage>
</organism>
<dbReference type="Proteomes" id="UP001629230">
    <property type="component" value="Unassembled WGS sequence"/>
</dbReference>